<dbReference type="Gene3D" id="3.90.1300.10">
    <property type="entry name" value="Amidase signature (AS) domain"/>
    <property type="match status" value="1"/>
</dbReference>
<evidence type="ECO:0000313" key="3">
    <source>
        <dbReference type="EMBL" id="MCW2306680.1"/>
    </source>
</evidence>
<keyword evidence="3" id="KW-0378">Hydrolase</keyword>
<dbReference type="SUPFAM" id="SSF75304">
    <property type="entry name" value="Amidase signature (AS) enzymes"/>
    <property type="match status" value="1"/>
</dbReference>
<dbReference type="PANTHER" id="PTHR11895">
    <property type="entry name" value="TRANSAMIDASE"/>
    <property type="match status" value="1"/>
</dbReference>
<keyword evidence="4" id="KW-1185">Reference proteome</keyword>
<dbReference type="Pfam" id="PF21986">
    <property type="entry name" value="AH_C"/>
    <property type="match status" value="1"/>
</dbReference>
<dbReference type="Gene3D" id="1.20.58.1700">
    <property type="match status" value="1"/>
</dbReference>
<dbReference type="Gene3D" id="3.10.490.10">
    <property type="entry name" value="Gamma-glutamyl cyclotransferase-like"/>
    <property type="match status" value="1"/>
</dbReference>
<feature type="domain" description="Amidase" evidence="1">
    <location>
        <begin position="36"/>
        <end position="446"/>
    </location>
</feature>
<dbReference type="InterPro" id="IPR023631">
    <property type="entry name" value="Amidase_dom"/>
</dbReference>
<dbReference type="EC" id="3.5.1.54" evidence="3"/>
<sequence>METLATSPLAEGAVSGPFTVPALHAAYAAGLSPEAVIDEALRRLDAADDDGIFLHVESRAALMAAVASLGPFDPAAKPLWGIPFAVKDNIDVGDRTTTAACPAYAYRAERDAFCVAALRAAGAILIGKTNLDQFATGLVGVRTPFPAPRNAVDPALAPGGSSSGSAVAVSRGIVAFALGTDTAGSGRVPAAYNNIVGLKPTLGAISSTGVVPACRSLDTVSVLALTVDDAYRAYRVAARPDPADAYSRNFATSPLSGPPPAFRIGIPDAASREFFGDADQERSFLDALRLVETLGGDLVEIDFAPFYETAQMLYEGPWVAERFVVLEEMLATQPEAVHPVTRAIIEKGRDMSAADLFRGIYRLKALERITASATASLDALCVPTVPTFYTVADIAADPVGTNARLGTYTNFVNLLDMCGIAVPTGPRADGRPGSITLLARADRDAAIAALAREIHALSAPTLGATGAPLPQAAALPFGPAEDEIELAVVGAHMSGMPLNGELTRLGARFLRAARTAPFYRLHALAGGPPFKPGLVRDGAGAAIDLETWAVPKRQFGAFMDGVKSPLGIGTLTLEGGEEVKGFLCEAAGLKGATEITAFGGWRSYMASVAARTA</sequence>
<dbReference type="Pfam" id="PF01425">
    <property type="entry name" value="Amidase"/>
    <property type="match status" value="1"/>
</dbReference>
<dbReference type="InterPro" id="IPR000120">
    <property type="entry name" value="Amidase"/>
</dbReference>
<dbReference type="NCBIfam" id="TIGR02713">
    <property type="entry name" value="allophanate_hyd"/>
    <property type="match status" value="1"/>
</dbReference>
<gene>
    <name evidence="3" type="ORF">M2319_000999</name>
</gene>
<comment type="caution">
    <text evidence="3">The sequence shown here is derived from an EMBL/GenBank/DDBJ whole genome shotgun (WGS) entry which is preliminary data.</text>
</comment>
<evidence type="ECO:0000259" key="1">
    <source>
        <dbReference type="Pfam" id="PF01425"/>
    </source>
</evidence>
<dbReference type="InterPro" id="IPR053844">
    <property type="entry name" value="AH_C"/>
</dbReference>
<proteinExistence type="predicted"/>
<dbReference type="RefSeq" id="WP_264600338.1">
    <property type="nucleotide sequence ID" value="NZ_JAOQNS010000002.1"/>
</dbReference>
<name>A0ABT3H8G3_9HYPH</name>
<accession>A0ABT3H8G3</accession>
<dbReference type="EMBL" id="JAOQNS010000002">
    <property type="protein sequence ID" value="MCW2306680.1"/>
    <property type="molecule type" value="Genomic_DNA"/>
</dbReference>
<reference evidence="4" key="1">
    <citation type="submission" date="2023-07" db="EMBL/GenBank/DDBJ databases">
        <title>Genome sequencing of Purple Non-Sulfur Bacteria from various extreme environments.</title>
        <authorList>
            <person name="Mayer M."/>
        </authorList>
    </citation>
    <scope>NUCLEOTIDE SEQUENCE [LARGE SCALE GENOMIC DNA]</scope>
    <source>
        <strain evidence="4">DSM 17935</strain>
    </source>
</reference>
<dbReference type="NCBIfam" id="NF006043">
    <property type="entry name" value="PRK08186.1"/>
    <property type="match status" value="1"/>
</dbReference>
<dbReference type="Proteomes" id="UP001209755">
    <property type="component" value="Unassembled WGS sequence"/>
</dbReference>
<dbReference type="InterPro" id="IPR036928">
    <property type="entry name" value="AS_sf"/>
</dbReference>
<feature type="domain" description="Allophanate hydrolase C-terminal" evidence="2">
    <location>
        <begin position="484"/>
        <end position="606"/>
    </location>
</feature>
<dbReference type="PANTHER" id="PTHR11895:SF169">
    <property type="entry name" value="GLUTAMYL-TRNA(GLN) AMIDOTRANSFERASE"/>
    <property type="match status" value="1"/>
</dbReference>
<evidence type="ECO:0000313" key="4">
    <source>
        <dbReference type="Proteomes" id="UP001209755"/>
    </source>
</evidence>
<dbReference type="InterPro" id="IPR014085">
    <property type="entry name" value="Allophanate_hydrolase"/>
</dbReference>
<organism evidence="3 4">
    <name type="scientific">Rhodobium gokarnense</name>
    <dbReference type="NCBI Taxonomy" id="364296"/>
    <lineage>
        <taxon>Bacteria</taxon>
        <taxon>Pseudomonadati</taxon>
        <taxon>Pseudomonadota</taxon>
        <taxon>Alphaproteobacteria</taxon>
        <taxon>Hyphomicrobiales</taxon>
        <taxon>Rhodobiaceae</taxon>
        <taxon>Rhodobium</taxon>
    </lineage>
</organism>
<protein>
    <submittedName>
        <fullName evidence="3">Allophanate hydrolase</fullName>
        <ecNumber evidence="3">3.5.1.54</ecNumber>
    </submittedName>
</protein>
<evidence type="ECO:0000259" key="2">
    <source>
        <dbReference type="Pfam" id="PF21986"/>
    </source>
</evidence>
<dbReference type="GO" id="GO:0004039">
    <property type="term" value="F:allophanate hydrolase activity"/>
    <property type="evidence" value="ECO:0007669"/>
    <property type="project" value="UniProtKB-EC"/>
</dbReference>